<sequence length="945" mass="108180">MINRLELHPALEDEIDRATLDQLRERFFRVNTGRLARALQGLSCRQQQVIRLLPLLLHVNHPLFPGYIDASTPAGVDDFEPPAEILNEARNLDQVFAGGIDDSMLQDDHRPRQIYGVFLMGSLGTLAQAEQSDLDVWVCHASHLPQAALMKLERKCEGLTAWAASQGAEAHFYLIDPEHFAQGKGSKSLSSEHCGSSQHYLLLDEFYRTAIWLAGRTPLWWLVPASEEHRYEEYAGLLRQRNLLRANEMLDLGHLGRIPPGEFLGTGLWQLYKGIRSPYKALIKLLLTEVYASEYPGVECLGLRFKLAVQTNCLDLNELDPYLMLYRRIEEYLYRRQQPERLELVRRSLYLKVSRQLDRPSTDSGWPHDVLTQLIAEWGWSAQQLAQLDNRACWKVDEVSRERRKLVNELIYSFRFLSQFARQQQAKSPLDNRDLSILGRQLYAAFERKAGKVEFVNPGISPNMAEQALTLACDRDANGEVLWVLYRGDLSLHQCADAASLKRSRELVALLAWCHRNGVIDAGTRITLHPGHSDVDENELQYLLHSLHQALPMPLRGIDEEALLAASAPRQVLLLANVGYGRQALAAEDCSVAGNCILSLDQLTLNSWNELMVFRYEGPWVLMDCLREYLINLPPQQDAWPSLTLKMGYHFCNALQANSRRIEEIFLDVQGRLASDPGCRYLIRQQERFCLIKLQPGQIRTIYLNDQAALLEYLGAPRQRWSQLYLAPQTLAEQDLEAILGHGRAGHLQVFYRIEGKQAQISVLDEYNTLWRQRLPFRDEHSLLTPLWRFLQSLLFRRAAQLPLDMDNSADELDLVCYEVVRNGSEHTVRLERRDPPALGLDDGFYDVQAIVEPGEDSQDQVTLYCNQSEFSQLEYGDKLYAAVAQHILARRRQAERYPCYLTDLDISALQNEYRVQTVQYLHYKSRLEDSLNAALESSVGGLEY</sequence>
<dbReference type="AlphaFoldDB" id="A0A839T2S4"/>
<evidence type="ECO:0000313" key="2">
    <source>
        <dbReference type="EMBL" id="MBB3102960.1"/>
    </source>
</evidence>
<dbReference type="RefSeq" id="WP_183165933.1">
    <property type="nucleotide sequence ID" value="NZ_JACHXI010000005.1"/>
</dbReference>
<dbReference type="PIRSF" id="PIRSF001444">
    <property type="entry name" value="Adenylate_cycl"/>
    <property type="match status" value="1"/>
</dbReference>
<reference evidence="2 3" key="1">
    <citation type="submission" date="2020-08" db="EMBL/GenBank/DDBJ databases">
        <title>Genomic Encyclopedia of Type Strains, Phase III (KMG-III): the genomes of soil and plant-associated and newly described type strains.</title>
        <authorList>
            <person name="Whitman W."/>
        </authorList>
    </citation>
    <scope>NUCLEOTIDE SEQUENCE [LARGE SCALE GENOMIC DNA]</scope>
    <source>
        <strain evidence="2 3">CECT 4462</strain>
    </source>
</reference>
<dbReference type="Pfam" id="PF12633">
    <property type="entry name" value="Adenyl_cycl_N"/>
    <property type="match status" value="1"/>
</dbReference>
<evidence type="ECO:0000259" key="1">
    <source>
        <dbReference type="Pfam" id="PF12633"/>
    </source>
</evidence>
<keyword evidence="3" id="KW-1185">Reference proteome</keyword>
<protein>
    <submittedName>
        <fullName evidence="2">Adenylate cyclase class 1</fullName>
        <ecNumber evidence="2">4.6.1.1</ecNumber>
    </submittedName>
</protein>
<dbReference type="EC" id="4.6.1.1" evidence="2"/>
<dbReference type="InterPro" id="IPR024685">
    <property type="entry name" value="Adenylate_cyclase_1_N"/>
</dbReference>
<evidence type="ECO:0000313" key="3">
    <source>
        <dbReference type="Proteomes" id="UP000549250"/>
    </source>
</evidence>
<organism evidence="2 3">
    <name type="scientific">Azomonas macrocytogenes</name>
    <name type="common">Azotobacter macrocytogenes</name>
    <dbReference type="NCBI Taxonomy" id="69962"/>
    <lineage>
        <taxon>Bacteria</taxon>
        <taxon>Pseudomonadati</taxon>
        <taxon>Pseudomonadota</taxon>
        <taxon>Gammaproteobacteria</taxon>
        <taxon>Pseudomonadales</taxon>
        <taxon>Pseudomonadaceae</taxon>
        <taxon>Azomonas</taxon>
    </lineage>
</organism>
<dbReference type="Proteomes" id="UP000549250">
    <property type="component" value="Unassembled WGS sequence"/>
</dbReference>
<gene>
    <name evidence="2" type="ORF">FHR87_001355</name>
</gene>
<name>A0A839T2S4_AZOMA</name>
<dbReference type="GO" id="GO:0004016">
    <property type="term" value="F:adenylate cyclase activity"/>
    <property type="evidence" value="ECO:0007669"/>
    <property type="project" value="UniProtKB-EC"/>
</dbReference>
<dbReference type="PANTHER" id="PTHR38760:SF1">
    <property type="entry name" value="ADENYLATE CYCLASE"/>
    <property type="match status" value="1"/>
</dbReference>
<accession>A0A839T2S4</accession>
<comment type="caution">
    <text evidence="2">The sequence shown here is derived from an EMBL/GenBank/DDBJ whole genome shotgun (WGS) entry which is preliminary data.</text>
</comment>
<feature type="domain" description="Adenylate cyclase class-I N-terminal" evidence="1">
    <location>
        <begin position="20"/>
        <end position="221"/>
    </location>
</feature>
<dbReference type="InterPro" id="IPR000274">
    <property type="entry name" value="Adenylate_cyclase_1"/>
</dbReference>
<dbReference type="PANTHER" id="PTHR38760">
    <property type="entry name" value="ADENYLATE CYCLASE"/>
    <property type="match status" value="1"/>
</dbReference>
<proteinExistence type="predicted"/>
<dbReference type="GO" id="GO:0006171">
    <property type="term" value="P:cAMP biosynthetic process"/>
    <property type="evidence" value="ECO:0007669"/>
    <property type="project" value="InterPro"/>
</dbReference>
<keyword evidence="2" id="KW-0456">Lyase</keyword>
<dbReference type="Pfam" id="PF01295">
    <property type="entry name" value="Adenylate_cycl"/>
    <property type="match status" value="1"/>
</dbReference>
<dbReference type="EMBL" id="JACHXI010000005">
    <property type="protein sequence ID" value="MBB3102960.1"/>
    <property type="molecule type" value="Genomic_DNA"/>
</dbReference>